<evidence type="ECO:0000313" key="12">
    <source>
        <dbReference type="Proteomes" id="UP000532147"/>
    </source>
</evidence>
<evidence type="ECO:0000256" key="1">
    <source>
        <dbReference type="ARBA" id="ARBA00004127"/>
    </source>
</evidence>
<comment type="caution">
    <text evidence="10">The sequence shown here is derived from an EMBL/GenBank/DDBJ whole genome shotgun (WGS) entry which is preliminary data.</text>
</comment>
<evidence type="ECO:0000259" key="6">
    <source>
        <dbReference type="Pfam" id="PF02656"/>
    </source>
</evidence>
<comment type="subcellular location">
    <subcellularLocation>
        <location evidence="1">Endomembrane system</location>
        <topology evidence="1">Multi-pass membrane protein</topology>
    </subcellularLocation>
</comment>
<accession>A0A7Y2PQA8</accession>
<dbReference type="RefSeq" id="WP_067723078.1">
    <property type="nucleotide sequence ID" value="NZ_JABERF010000081.1"/>
</dbReference>
<dbReference type="Proteomes" id="UP000291380">
    <property type="component" value="Unassembled WGS sequence"/>
</dbReference>
<dbReference type="AlphaFoldDB" id="A0A241VBH6"/>
<organism evidence="10 11">
    <name type="scientific">Acinetobacter terrae</name>
    <dbReference type="NCBI Taxonomy" id="2731247"/>
    <lineage>
        <taxon>Bacteria</taxon>
        <taxon>Pseudomonadati</taxon>
        <taxon>Pseudomonadota</taxon>
        <taxon>Gammaproteobacteria</taxon>
        <taxon>Moraxellales</taxon>
        <taxon>Moraxellaceae</taxon>
        <taxon>Acinetobacter</taxon>
        <taxon>Acinetobacter Taxon 24</taxon>
    </lineage>
</organism>
<dbReference type="Proteomes" id="UP000532147">
    <property type="component" value="Unassembled WGS sequence"/>
</dbReference>
<evidence type="ECO:0000256" key="5">
    <source>
        <dbReference type="SAM" id="Phobius"/>
    </source>
</evidence>
<evidence type="ECO:0000313" key="8">
    <source>
        <dbReference type="EMBL" id="NNH78778.1"/>
    </source>
</evidence>
<evidence type="ECO:0000256" key="2">
    <source>
        <dbReference type="ARBA" id="ARBA00022692"/>
    </source>
</evidence>
<feature type="transmembrane region" description="Helical" evidence="5">
    <location>
        <begin position="54"/>
        <end position="78"/>
    </location>
</feature>
<dbReference type="STRING" id="1977878.B9T23_14130"/>
<dbReference type="EMBL" id="JABERH010000026">
    <property type="protein sequence ID" value="NNH39175.1"/>
    <property type="molecule type" value="Genomic_DNA"/>
</dbReference>
<accession>A0A7Y2RH88</accession>
<proteinExistence type="predicted"/>
<dbReference type="EMBL" id="SJOA01000020">
    <property type="protein sequence ID" value="TCB56879.1"/>
    <property type="molecule type" value="Genomic_DNA"/>
</dbReference>
<dbReference type="Pfam" id="PF02656">
    <property type="entry name" value="DUF202"/>
    <property type="match status" value="1"/>
</dbReference>
<evidence type="ECO:0000313" key="11">
    <source>
        <dbReference type="Proteomes" id="UP000291380"/>
    </source>
</evidence>
<dbReference type="GO" id="GO:0012505">
    <property type="term" value="C:endomembrane system"/>
    <property type="evidence" value="ECO:0007669"/>
    <property type="project" value="UniProtKB-SubCell"/>
</dbReference>
<feature type="transmembrane region" description="Helical" evidence="5">
    <location>
        <begin position="99"/>
        <end position="119"/>
    </location>
</feature>
<dbReference type="InterPro" id="IPR003807">
    <property type="entry name" value="DUF202"/>
</dbReference>
<keyword evidence="2 5" id="KW-0812">Transmembrane</keyword>
<dbReference type="Proteomes" id="UP000546536">
    <property type="component" value="Unassembled WGS sequence"/>
</dbReference>
<feature type="transmembrane region" description="Helical" evidence="5">
    <location>
        <begin position="12"/>
        <end position="34"/>
    </location>
</feature>
<evidence type="ECO:0000313" key="7">
    <source>
        <dbReference type="EMBL" id="NNH39175.1"/>
    </source>
</evidence>
<reference evidence="10 11" key="1">
    <citation type="submission" date="2019-02" db="EMBL/GenBank/DDBJ databases">
        <title>High diversity of culturable Acinetobacter species in natural soil and water ecosystems.</title>
        <authorList>
            <person name="Radolfova-Krizova L."/>
            <person name="Nemec A."/>
        </authorList>
    </citation>
    <scope>NUCLEOTIDE SEQUENCE [LARGE SCALE GENOMIC DNA]</scope>
    <source>
        <strain evidence="10 11">ANC 4281</strain>
    </source>
</reference>
<keyword evidence="4 5" id="KW-0472">Membrane</keyword>
<name>A0A241VBH6_9GAMM</name>
<gene>
    <name evidence="10" type="ORF">E0H85_13380</name>
    <name evidence="7" type="ORF">HLH11_11110</name>
    <name evidence="9" type="ORF">HLH13_16145</name>
    <name evidence="8" type="ORF">HLH17_14200</name>
</gene>
<accession>A0A4V2LPG3</accession>
<evidence type="ECO:0000313" key="14">
    <source>
        <dbReference type="Proteomes" id="UP000569202"/>
    </source>
</evidence>
<dbReference type="EMBL" id="JABERG010000033">
    <property type="protein sequence ID" value="NNH89187.1"/>
    <property type="molecule type" value="Genomic_DNA"/>
</dbReference>
<keyword evidence="13" id="KW-1185">Reference proteome</keyword>
<evidence type="ECO:0000256" key="3">
    <source>
        <dbReference type="ARBA" id="ARBA00022989"/>
    </source>
</evidence>
<dbReference type="Proteomes" id="UP000569202">
    <property type="component" value="Unassembled WGS sequence"/>
</dbReference>
<evidence type="ECO:0000313" key="13">
    <source>
        <dbReference type="Proteomes" id="UP000546536"/>
    </source>
</evidence>
<feature type="domain" description="DUF202" evidence="6">
    <location>
        <begin position="8"/>
        <end position="80"/>
    </location>
</feature>
<dbReference type="EMBL" id="JABERL010000052">
    <property type="protein sequence ID" value="NNH78778.1"/>
    <property type="molecule type" value="Genomic_DNA"/>
</dbReference>
<dbReference type="OrthoDB" id="582337at2"/>
<evidence type="ECO:0000256" key="4">
    <source>
        <dbReference type="ARBA" id="ARBA00023136"/>
    </source>
</evidence>
<evidence type="ECO:0000313" key="10">
    <source>
        <dbReference type="EMBL" id="TCB56879.1"/>
    </source>
</evidence>
<accession>A0A7Y2S215</accession>
<keyword evidence="3 5" id="KW-1133">Transmembrane helix</keyword>
<sequence length="120" mass="13805">MSNLQDPRVLFALERTALAWNRSGLALIAFGFVIEKSNLLVQLVNPEQYHNKIVYAQWLGIAVIVFGMLVNVGSILQYRHGLRSLMEQEFIEGYQTQHPVWLNLFTMLTGILLIISFWLN</sequence>
<accession>A0A241VBH6</accession>
<reference evidence="12 13" key="2">
    <citation type="submission" date="2020-04" db="EMBL/GenBank/DDBJ databases">
        <title>Acinetobacter Taxon 24.</title>
        <authorList>
            <person name="Nemec A."/>
            <person name="Radolfova-Krizova L."/>
            <person name="Higgins P.G."/>
            <person name="Spanelova P."/>
        </authorList>
    </citation>
    <scope>NUCLEOTIDE SEQUENCE [LARGE SCALE GENOMIC DNA]</scope>
    <source>
        <strain evidence="9 13">ANC 4279</strain>
        <strain evidence="7 12">ANC 4280</strain>
        <strain evidence="8 14">ANC 5380</strain>
    </source>
</reference>
<evidence type="ECO:0000313" key="9">
    <source>
        <dbReference type="EMBL" id="NNH89187.1"/>
    </source>
</evidence>
<protein>
    <submittedName>
        <fullName evidence="10">DUF202 domain-containing protein</fullName>
    </submittedName>
</protein>